<evidence type="ECO:0000256" key="1">
    <source>
        <dbReference type="RuleBase" id="RU003494"/>
    </source>
</evidence>
<dbReference type="SUPFAM" id="SSF47616">
    <property type="entry name" value="GST C-terminal domain-like"/>
    <property type="match status" value="1"/>
</dbReference>
<proteinExistence type="inferred from homology"/>
<evidence type="ECO:0000313" key="4">
    <source>
        <dbReference type="EMBL" id="SEM33451.1"/>
    </source>
</evidence>
<dbReference type="PANTHER" id="PTHR44051">
    <property type="entry name" value="GLUTATHIONE S-TRANSFERASE-RELATED"/>
    <property type="match status" value="1"/>
</dbReference>
<feature type="domain" description="GST C-terminal" evidence="3">
    <location>
        <begin position="85"/>
        <end position="200"/>
    </location>
</feature>
<organism evidence="4 5">
    <name type="scientific">Stigmatella aurantiaca</name>
    <dbReference type="NCBI Taxonomy" id="41"/>
    <lineage>
        <taxon>Bacteria</taxon>
        <taxon>Pseudomonadati</taxon>
        <taxon>Myxococcota</taxon>
        <taxon>Myxococcia</taxon>
        <taxon>Myxococcales</taxon>
        <taxon>Cystobacterineae</taxon>
        <taxon>Archangiaceae</taxon>
        <taxon>Stigmatella</taxon>
    </lineage>
</organism>
<dbReference type="CDD" id="cd03207">
    <property type="entry name" value="GST_C_8"/>
    <property type="match status" value="1"/>
</dbReference>
<dbReference type="InterPro" id="IPR036282">
    <property type="entry name" value="Glutathione-S-Trfase_C_sf"/>
</dbReference>
<accession>A0A1H7XI60</accession>
<feature type="domain" description="GST N-terminal" evidence="2">
    <location>
        <begin position="1"/>
        <end position="79"/>
    </location>
</feature>
<evidence type="ECO:0000313" key="5">
    <source>
        <dbReference type="Proteomes" id="UP000182719"/>
    </source>
</evidence>
<dbReference type="GO" id="GO:0016740">
    <property type="term" value="F:transferase activity"/>
    <property type="evidence" value="ECO:0007669"/>
    <property type="project" value="UniProtKB-KW"/>
</dbReference>
<keyword evidence="5" id="KW-1185">Reference proteome</keyword>
<dbReference type="AlphaFoldDB" id="A0A1H7XI60"/>
<dbReference type="OrthoDB" id="5740960at2"/>
<dbReference type="Proteomes" id="UP000182719">
    <property type="component" value="Unassembled WGS sequence"/>
</dbReference>
<keyword evidence="4" id="KW-0808">Transferase</keyword>
<protein>
    <submittedName>
        <fullName evidence="4">Glutathione S-transferase</fullName>
    </submittedName>
</protein>
<gene>
    <name evidence="4" type="ORF">SAMN05444354_11530</name>
</gene>
<dbReference type="InterPro" id="IPR004046">
    <property type="entry name" value="GST_C"/>
</dbReference>
<dbReference type="CDD" id="cd03046">
    <property type="entry name" value="GST_N_GTT1_like"/>
    <property type="match status" value="1"/>
</dbReference>
<evidence type="ECO:0000259" key="3">
    <source>
        <dbReference type="PROSITE" id="PS50405"/>
    </source>
</evidence>
<dbReference type="InterPro" id="IPR040079">
    <property type="entry name" value="Glutathione_S-Trfase"/>
</dbReference>
<sequence length="200" mass="22537">MKLYFCPQTRATRPRWMLEELGVPYELALIDVMKGEQKQESYMKVHPLGYVPALDDGGHIFFESAAIVQYLADKYADKGFAPALGSKERGEYYQWISFAMTELEPSLVTILMQTRFLPEDQRSPEAMAKAVARYKVVCAVLEERMKNREYIVGDRFSAADIVVGAVLFFGTMLGQGKEFPALQAYLGRVTARPAAKKAFA</sequence>
<name>A0A1H7XI60_STIAU</name>
<evidence type="ECO:0000259" key="2">
    <source>
        <dbReference type="PROSITE" id="PS50404"/>
    </source>
</evidence>
<dbReference type="PROSITE" id="PS50404">
    <property type="entry name" value="GST_NTER"/>
    <property type="match status" value="1"/>
</dbReference>
<dbReference type="EMBL" id="FOAP01000015">
    <property type="protein sequence ID" value="SEM33451.1"/>
    <property type="molecule type" value="Genomic_DNA"/>
</dbReference>
<reference evidence="5" key="1">
    <citation type="submission" date="2016-10" db="EMBL/GenBank/DDBJ databases">
        <authorList>
            <person name="Varghese N."/>
            <person name="Submissions S."/>
        </authorList>
    </citation>
    <scope>NUCLEOTIDE SEQUENCE [LARGE SCALE GENOMIC DNA]</scope>
    <source>
        <strain evidence="5">DSM 17044</strain>
    </source>
</reference>
<dbReference type="InterPro" id="IPR010987">
    <property type="entry name" value="Glutathione-S-Trfase_C-like"/>
</dbReference>
<dbReference type="SFLD" id="SFLDS00019">
    <property type="entry name" value="Glutathione_Transferase_(cytos"/>
    <property type="match status" value="1"/>
</dbReference>
<dbReference type="Pfam" id="PF00043">
    <property type="entry name" value="GST_C"/>
    <property type="match status" value="1"/>
</dbReference>
<dbReference type="RefSeq" id="WP_075009062.1">
    <property type="nucleotide sequence ID" value="NZ_FOAP01000015.1"/>
</dbReference>
<dbReference type="Pfam" id="PF02798">
    <property type="entry name" value="GST_N"/>
    <property type="match status" value="1"/>
</dbReference>
<dbReference type="InterPro" id="IPR036249">
    <property type="entry name" value="Thioredoxin-like_sf"/>
</dbReference>
<dbReference type="InterPro" id="IPR004045">
    <property type="entry name" value="Glutathione_S-Trfase_N"/>
</dbReference>
<dbReference type="SUPFAM" id="SSF52833">
    <property type="entry name" value="Thioredoxin-like"/>
    <property type="match status" value="1"/>
</dbReference>
<dbReference type="Gene3D" id="3.40.30.10">
    <property type="entry name" value="Glutaredoxin"/>
    <property type="match status" value="1"/>
</dbReference>
<dbReference type="PROSITE" id="PS50405">
    <property type="entry name" value="GST_CTER"/>
    <property type="match status" value="1"/>
</dbReference>
<dbReference type="Gene3D" id="1.20.1050.10">
    <property type="match status" value="1"/>
</dbReference>
<dbReference type="SFLD" id="SFLDG01150">
    <property type="entry name" value="Main.1:_Beta-like"/>
    <property type="match status" value="1"/>
</dbReference>
<dbReference type="PANTHER" id="PTHR44051:SF21">
    <property type="entry name" value="GLUTATHIONE S-TRANSFERASE FAMILY PROTEIN"/>
    <property type="match status" value="1"/>
</dbReference>
<dbReference type="SFLD" id="SFLDG00358">
    <property type="entry name" value="Main_(cytGST)"/>
    <property type="match status" value="1"/>
</dbReference>
<comment type="similarity">
    <text evidence="1">Belongs to the GST superfamily.</text>
</comment>